<dbReference type="STRING" id="347257.MAG0300"/>
<gene>
    <name evidence="1" type="ordered locus">MAG0300</name>
</gene>
<accession>A5IXG8</accession>
<reference evidence="2" key="1">
    <citation type="journal article" date="2007" name="PLoS Genet.">
        <title>Being pathogenic, plastic, and sexual while living with a nearly minimal bacterial genome.</title>
        <authorList>
            <person name="Sirand-Pugnet P."/>
            <person name="Lartigue C."/>
            <person name="Marenda M."/>
            <person name="Jacob D."/>
            <person name="Barre A."/>
            <person name="Barbe V."/>
            <person name="Schenowitz C."/>
            <person name="Mangenot S."/>
            <person name="Couloux A."/>
            <person name="Segurens B."/>
            <person name="de Daruvar A."/>
            <person name="Blanchard A."/>
            <person name="Citti C."/>
        </authorList>
    </citation>
    <scope>NUCLEOTIDE SEQUENCE [LARGE SCALE GENOMIC DNA]</scope>
    <source>
        <strain evidence="2">PG2</strain>
    </source>
</reference>
<proteinExistence type="predicted"/>
<dbReference type="RefSeq" id="WP_011949213.1">
    <property type="nucleotide sequence ID" value="NC_009497.1"/>
</dbReference>
<protein>
    <submittedName>
        <fullName evidence="1">Uncharacterized protein</fullName>
    </submittedName>
</protein>
<sequence length="115" mass="13898">MDKNHYIKDTTSEIPIKEKINMIKTLCFIDNEMNKAKLIREKASKLFGYKDDSLSNYKSRFYGTFDYMNENNAEFIKQYFIDHNENSAKSMMSKSAYYRLRKNAIEKFVYYYITR</sequence>
<organism evidence="1 2">
    <name type="scientific">Mycoplasmopsis agalactiae (strain NCTC 10123 / CIP 59.7 / PG2)</name>
    <name type="common">Mycoplasma agalactiae</name>
    <dbReference type="NCBI Taxonomy" id="347257"/>
    <lineage>
        <taxon>Bacteria</taxon>
        <taxon>Bacillati</taxon>
        <taxon>Mycoplasmatota</taxon>
        <taxon>Mycoplasmoidales</taxon>
        <taxon>Metamycoplasmataceae</taxon>
        <taxon>Mycoplasmopsis</taxon>
    </lineage>
</organism>
<dbReference type="Proteomes" id="UP000007065">
    <property type="component" value="Chromosome"/>
</dbReference>
<keyword evidence="2" id="KW-1185">Reference proteome</keyword>
<dbReference type="KEGG" id="maa:MAG0300"/>
<evidence type="ECO:0000313" key="2">
    <source>
        <dbReference type="Proteomes" id="UP000007065"/>
    </source>
</evidence>
<dbReference type="HOGENOM" id="CLU_2106225_0_0_14"/>
<evidence type="ECO:0000313" key="1">
    <source>
        <dbReference type="EMBL" id="CAL58727.1"/>
    </source>
</evidence>
<dbReference type="AlphaFoldDB" id="A5IXG8"/>
<dbReference type="GeneID" id="93357799"/>
<dbReference type="EMBL" id="CU179680">
    <property type="protein sequence ID" value="CAL58727.1"/>
    <property type="molecule type" value="Genomic_DNA"/>
</dbReference>
<name>A5IXG8_MYCAP</name>